<organism evidence="3 4">
    <name type="scientific">Litoribacter ruber</name>
    <dbReference type="NCBI Taxonomy" id="702568"/>
    <lineage>
        <taxon>Bacteria</taxon>
        <taxon>Pseudomonadati</taxon>
        <taxon>Bacteroidota</taxon>
        <taxon>Cytophagia</taxon>
        <taxon>Cytophagales</taxon>
        <taxon>Cyclobacteriaceae</taxon>
        <taxon>Litoribacter</taxon>
    </lineage>
</organism>
<dbReference type="SUPFAM" id="SSF55681">
    <property type="entry name" value="Class II aaRS and biotin synthetases"/>
    <property type="match status" value="1"/>
</dbReference>
<dbReference type="EC" id="6.3.4.15" evidence="3"/>
<dbReference type="InterPro" id="IPR004143">
    <property type="entry name" value="BPL_LPL_catalytic"/>
</dbReference>
<keyword evidence="1 3" id="KW-0436">Ligase</keyword>
<dbReference type="RefSeq" id="WP_213943920.1">
    <property type="nucleotide sequence ID" value="NZ_JAHCMY010000001.1"/>
</dbReference>
<name>A0AAP2CES0_9BACT</name>
<dbReference type="NCBIfam" id="TIGR00121">
    <property type="entry name" value="birA_ligase"/>
    <property type="match status" value="1"/>
</dbReference>
<comment type="caution">
    <text evidence="3">The sequence shown here is derived from an EMBL/GenBank/DDBJ whole genome shotgun (WGS) entry which is preliminary data.</text>
</comment>
<dbReference type="PROSITE" id="PS51733">
    <property type="entry name" value="BPL_LPL_CATALYTIC"/>
    <property type="match status" value="1"/>
</dbReference>
<dbReference type="CDD" id="cd16442">
    <property type="entry name" value="BPL"/>
    <property type="match status" value="1"/>
</dbReference>
<sequence length="253" mass="28960">MHKILANTIFLGKDIHYLPECHSTNDEAMQLYKQGKAREGSIIITDKQTKGRGQRGNQWFSEPSKNLTFTLVLSPSFLDASQQFDLNIMITLAVQEVLAQYTPDIQVKWPNDIMHRYEGKLGGVLIENSVSTRGIDMSLVGIGLNLNQTDFAFPGPTSLAKLTGSQVEVWEILRLIVKTVENYYLRLKRGEVELLRRLFIQNLYRYNEWSAYRDQMDGEFLGKITGITTEGKLKIEKESGQLNQYAFKEVEFL</sequence>
<evidence type="ECO:0000313" key="4">
    <source>
        <dbReference type="Proteomes" id="UP001319104"/>
    </source>
</evidence>
<dbReference type="GO" id="GO:0004077">
    <property type="term" value="F:biotin--[biotin carboxyl-carrier protein] ligase activity"/>
    <property type="evidence" value="ECO:0007669"/>
    <property type="project" value="UniProtKB-EC"/>
</dbReference>
<dbReference type="Pfam" id="PF03099">
    <property type="entry name" value="BPL_LplA_LipB"/>
    <property type="match status" value="1"/>
</dbReference>
<dbReference type="InterPro" id="IPR045864">
    <property type="entry name" value="aa-tRNA-synth_II/BPL/LPL"/>
</dbReference>
<reference evidence="3 4" key="1">
    <citation type="submission" date="2021-05" db="EMBL/GenBank/DDBJ databases">
        <authorList>
            <person name="Zhang Z.D."/>
            <person name="Osman G."/>
        </authorList>
    </citation>
    <scope>NUCLEOTIDE SEQUENCE [LARGE SCALE GENOMIC DNA]</scope>
    <source>
        <strain evidence="3 4">KCTC 32217</strain>
    </source>
</reference>
<dbReference type="GO" id="GO:0005737">
    <property type="term" value="C:cytoplasm"/>
    <property type="evidence" value="ECO:0007669"/>
    <property type="project" value="TreeGrafter"/>
</dbReference>
<keyword evidence="4" id="KW-1185">Reference proteome</keyword>
<dbReference type="InterPro" id="IPR004408">
    <property type="entry name" value="Biotin_CoA_COase_ligase"/>
</dbReference>
<dbReference type="PANTHER" id="PTHR12835">
    <property type="entry name" value="BIOTIN PROTEIN LIGASE"/>
    <property type="match status" value="1"/>
</dbReference>
<proteinExistence type="predicted"/>
<feature type="domain" description="BPL/LPL catalytic" evidence="2">
    <location>
        <begin position="16"/>
        <end position="188"/>
    </location>
</feature>
<accession>A0AAP2CES0</accession>
<dbReference type="Proteomes" id="UP001319104">
    <property type="component" value="Unassembled WGS sequence"/>
</dbReference>
<evidence type="ECO:0000256" key="1">
    <source>
        <dbReference type="ARBA" id="ARBA00022598"/>
    </source>
</evidence>
<protein>
    <submittedName>
        <fullName evidence="3">Biotin--[acetyl-CoA-carboxylase] ligase</fullName>
        <ecNumber evidence="3">6.3.4.15</ecNumber>
    </submittedName>
</protein>
<dbReference type="Gene3D" id="3.30.930.10">
    <property type="entry name" value="Bira Bifunctional Protein, Domain 2"/>
    <property type="match status" value="1"/>
</dbReference>
<dbReference type="PANTHER" id="PTHR12835:SF5">
    <property type="entry name" value="BIOTIN--PROTEIN LIGASE"/>
    <property type="match status" value="1"/>
</dbReference>
<dbReference type="AlphaFoldDB" id="A0AAP2CES0"/>
<gene>
    <name evidence="3" type="ORF">KI659_03395</name>
</gene>
<evidence type="ECO:0000313" key="3">
    <source>
        <dbReference type="EMBL" id="MBS9523053.1"/>
    </source>
</evidence>
<dbReference type="EMBL" id="JAHCMY010000001">
    <property type="protein sequence ID" value="MBS9523053.1"/>
    <property type="molecule type" value="Genomic_DNA"/>
</dbReference>
<evidence type="ECO:0000259" key="2">
    <source>
        <dbReference type="PROSITE" id="PS51733"/>
    </source>
</evidence>